<protein>
    <submittedName>
        <fullName evidence="2">BTB domain-containing protein</fullName>
    </submittedName>
</protein>
<sequence>MVNSSNLSTISAETAPEWDSEFKYSTIYGLSPSTGVFSKMSIVVTNGLDISKCCPGQKGETIIKFQMDEGFLQLKDMKDDQEKSFVQISVFSKNKSINAVYKLKTKMTAYDRMGQIDKTFETCFEQGSNLDPYAIYLSAEALEKNISMELEVVSKAISYNTSVFAKERKGMIGLLSRLSVNLKNDGETITQGPCTNNEEAIIFKTDEASLVVKGCKSEDGNDYFELSVVSDSKNVDVIYQLQLKVRSFDENGVVCRQFQHYCDQGTRLFPYTCFIGEEMKLKRLTVDVEIVHKNIDRLPCFEEGDLHLSFGNGVVLKTYKSVIGSHSGYFKDLIGEEINSPVTINMNDFSVDAMKELFYQVYSTKRPIWTNFKALAMAATSFNFHVILHKIALYLVNYEELAWVDKMKEAISMRLDEAIILLSIQASRNGLWNGMIATGFDPINEFGQQIYINLIKPNLDKGYSQMHHENLLKRCLC</sequence>
<name>A0AC35TPF6_9BILA</name>
<evidence type="ECO:0000313" key="1">
    <source>
        <dbReference type="Proteomes" id="UP000095286"/>
    </source>
</evidence>
<organism evidence="1 2">
    <name type="scientific">Rhabditophanes sp. KR3021</name>
    <dbReference type="NCBI Taxonomy" id="114890"/>
    <lineage>
        <taxon>Eukaryota</taxon>
        <taxon>Metazoa</taxon>
        <taxon>Ecdysozoa</taxon>
        <taxon>Nematoda</taxon>
        <taxon>Chromadorea</taxon>
        <taxon>Rhabditida</taxon>
        <taxon>Tylenchina</taxon>
        <taxon>Panagrolaimomorpha</taxon>
        <taxon>Strongyloidoidea</taxon>
        <taxon>Alloionematidae</taxon>
        <taxon>Rhabditophanes</taxon>
    </lineage>
</organism>
<dbReference type="WBParaSite" id="RSKR_0000252600.1">
    <property type="protein sequence ID" value="RSKR_0000252600.1"/>
    <property type="gene ID" value="RSKR_0000252600"/>
</dbReference>
<dbReference type="Proteomes" id="UP000095286">
    <property type="component" value="Unplaced"/>
</dbReference>
<reference evidence="2" key="1">
    <citation type="submission" date="2016-11" db="UniProtKB">
        <authorList>
            <consortium name="WormBaseParasite"/>
        </authorList>
    </citation>
    <scope>IDENTIFICATION</scope>
    <source>
        <strain evidence="2">KR3021</strain>
    </source>
</reference>
<proteinExistence type="predicted"/>
<evidence type="ECO:0000313" key="2">
    <source>
        <dbReference type="WBParaSite" id="RSKR_0000252600.1"/>
    </source>
</evidence>
<accession>A0AC35TPF6</accession>